<dbReference type="AlphaFoldDB" id="A0A1I3PA39"/>
<dbReference type="PANTHER" id="PTHR46825:SF11">
    <property type="entry name" value="PENICILLIN-BINDING PROTEIN 4"/>
    <property type="match status" value="1"/>
</dbReference>
<keyword evidence="5" id="KW-1185">Reference proteome</keyword>
<dbReference type="EMBL" id="FORR01000005">
    <property type="protein sequence ID" value="SFJ18299.1"/>
    <property type="molecule type" value="Genomic_DNA"/>
</dbReference>
<feature type="domain" description="Beta-lactamase-related" evidence="3">
    <location>
        <begin position="20"/>
        <end position="317"/>
    </location>
</feature>
<protein>
    <submittedName>
        <fullName evidence="4">CubicO group peptidase, beta-lactamase class C family</fullName>
    </submittedName>
</protein>
<accession>A0A1I3PA39</accession>
<evidence type="ECO:0000256" key="2">
    <source>
        <dbReference type="ARBA" id="ARBA00023136"/>
    </source>
</evidence>
<organism evidence="4 5">
    <name type="scientific">Thermoflavimicrobium dichotomicum</name>
    <dbReference type="NCBI Taxonomy" id="46223"/>
    <lineage>
        <taxon>Bacteria</taxon>
        <taxon>Bacillati</taxon>
        <taxon>Bacillota</taxon>
        <taxon>Bacilli</taxon>
        <taxon>Bacillales</taxon>
        <taxon>Thermoactinomycetaceae</taxon>
        <taxon>Thermoflavimicrobium</taxon>
    </lineage>
</organism>
<dbReference type="InterPro" id="IPR001466">
    <property type="entry name" value="Beta-lactam-related"/>
</dbReference>
<reference evidence="4 5" key="1">
    <citation type="submission" date="2016-10" db="EMBL/GenBank/DDBJ databases">
        <authorList>
            <person name="de Groot N.N."/>
        </authorList>
    </citation>
    <scope>NUCLEOTIDE SEQUENCE [LARGE SCALE GENOMIC DNA]</scope>
    <source>
        <strain evidence="4 5">DSM 44778</strain>
    </source>
</reference>
<dbReference type="PANTHER" id="PTHR46825">
    <property type="entry name" value="D-ALANYL-D-ALANINE-CARBOXYPEPTIDASE/ENDOPEPTIDASE AMPH"/>
    <property type="match status" value="1"/>
</dbReference>
<dbReference type="Proteomes" id="UP000199545">
    <property type="component" value="Unassembled WGS sequence"/>
</dbReference>
<dbReference type="GO" id="GO:0016020">
    <property type="term" value="C:membrane"/>
    <property type="evidence" value="ECO:0007669"/>
    <property type="project" value="UniProtKB-SubCell"/>
</dbReference>
<keyword evidence="2" id="KW-0472">Membrane</keyword>
<dbReference type="SUPFAM" id="SSF56601">
    <property type="entry name" value="beta-lactamase/transpeptidase-like"/>
    <property type="match status" value="1"/>
</dbReference>
<evidence type="ECO:0000259" key="3">
    <source>
        <dbReference type="Pfam" id="PF00144"/>
    </source>
</evidence>
<evidence type="ECO:0000313" key="4">
    <source>
        <dbReference type="EMBL" id="SFJ18299.1"/>
    </source>
</evidence>
<dbReference type="InterPro" id="IPR012338">
    <property type="entry name" value="Beta-lactam/transpept-like"/>
</dbReference>
<dbReference type="Gene3D" id="3.40.710.10">
    <property type="entry name" value="DD-peptidase/beta-lactamase superfamily"/>
    <property type="match status" value="1"/>
</dbReference>
<sequence length="439" mass="50634">MFIEYNPFSIRKYMNKLEESGYFNGSVLVGYKGDILLSRGYGWSNIEHAVRNTPQTKYRIGSITKGFTAMAILQLQEQGLLSVLEPISHYLPDFPKGDQITIHHLLTHTSGIPDFVKFPDYWTRIMRLPSTLDQTIDLFKNLPLEFTPGERFSYCTSSYILLTKIIELLSKQSYARFLSRYIFNPLKMNKTGVDNGRTIVNHLASGYSVWKEKIHTEHVDMSIPVGGYGMYSTVEDLYRWDQALYTNKLVSYESLQSMFTPYQANYGYGWAIQQMEIGNKNHTCISHYGDINGFCGNILRFVNDHLTVIVLSNLNITPVTWIGKNLASLFFGVPVSFPELATPIDLSEREVQRITGTYHIENSERKLTITHEEGQLYIRVTKMHGAPFQYPIHPVSITEDYIRCRAEYIDETLVFHINQTPTQLMYREMDQTHIAFQLS</sequence>
<evidence type="ECO:0000313" key="5">
    <source>
        <dbReference type="Proteomes" id="UP000199545"/>
    </source>
</evidence>
<dbReference type="OrthoDB" id="9803467at2"/>
<name>A0A1I3PA39_9BACL</name>
<gene>
    <name evidence="4" type="ORF">SAMN05421852_105147</name>
</gene>
<dbReference type="STRING" id="46223.SAMN05421852_105147"/>
<comment type="subcellular location">
    <subcellularLocation>
        <location evidence="1">Membrane</location>
    </subcellularLocation>
</comment>
<dbReference type="InterPro" id="IPR050491">
    <property type="entry name" value="AmpC-like"/>
</dbReference>
<dbReference type="Pfam" id="PF00144">
    <property type="entry name" value="Beta-lactamase"/>
    <property type="match status" value="1"/>
</dbReference>
<evidence type="ECO:0000256" key="1">
    <source>
        <dbReference type="ARBA" id="ARBA00004370"/>
    </source>
</evidence>
<proteinExistence type="predicted"/>